<dbReference type="EMBL" id="UFZQ01000001">
    <property type="protein sequence ID" value="STE88787.1"/>
    <property type="molecule type" value="Genomic_DNA"/>
</dbReference>
<protein>
    <recommendedName>
        <fullName evidence="1">site-specific DNA-methyltransferase (adenine-specific)</fullName>
        <ecNumber evidence="1">2.1.1.72</ecNumber>
    </recommendedName>
</protein>
<comment type="catalytic activity">
    <reaction evidence="4">
        <text>a 2'-deoxyadenosine in DNA + S-adenosyl-L-methionine = an N(6)-methyl-2'-deoxyadenosine in DNA + S-adenosyl-L-homocysteine + H(+)</text>
        <dbReference type="Rhea" id="RHEA:15197"/>
        <dbReference type="Rhea" id="RHEA-COMP:12418"/>
        <dbReference type="Rhea" id="RHEA-COMP:12419"/>
        <dbReference type="ChEBI" id="CHEBI:15378"/>
        <dbReference type="ChEBI" id="CHEBI:57856"/>
        <dbReference type="ChEBI" id="CHEBI:59789"/>
        <dbReference type="ChEBI" id="CHEBI:90615"/>
        <dbReference type="ChEBI" id="CHEBI:90616"/>
        <dbReference type="EC" id="2.1.1.72"/>
    </reaction>
</comment>
<dbReference type="EC" id="2.1.1.72" evidence="1"/>
<organism evidence="5 6">
    <name type="scientific">Escherichia coli</name>
    <dbReference type="NCBI Taxonomy" id="562"/>
    <lineage>
        <taxon>Bacteria</taxon>
        <taxon>Pseudomonadati</taxon>
        <taxon>Pseudomonadota</taxon>
        <taxon>Gammaproteobacteria</taxon>
        <taxon>Enterobacterales</taxon>
        <taxon>Enterobacteriaceae</taxon>
        <taxon>Escherichia</taxon>
    </lineage>
</organism>
<keyword evidence="3" id="KW-0808">Transferase</keyword>
<evidence type="ECO:0000256" key="1">
    <source>
        <dbReference type="ARBA" id="ARBA00011900"/>
    </source>
</evidence>
<dbReference type="AlphaFoldDB" id="A0A376L2X8"/>
<reference evidence="5 6" key="1">
    <citation type="submission" date="2018-06" db="EMBL/GenBank/DDBJ databases">
        <authorList>
            <consortium name="Pathogen Informatics"/>
            <person name="Doyle S."/>
        </authorList>
    </citation>
    <scope>NUCLEOTIDE SEQUENCE [LARGE SCALE GENOMIC DNA]</scope>
    <source>
        <strain evidence="5 6">NCTC10418</strain>
    </source>
</reference>
<keyword evidence="2" id="KW-0489">Methyltransferase</keyword>
<dbReference type="GO" id="GO:0009007">
    <property type="term" value="F:site-specific DNA-methyltransferase (adenine-specific) activity"/>
    <property type="evidence" value="ECO:0007669"/>
    <property type="project" value="UniProtKB-EC"/>
</dbReference>
<evidence type="ECO:0000256" key="2">
    <source>
        <dbReference type="ARBA" id="ARBA00022603"/>
    </source>
</evidence>
<evidence type="ECO:0000256" key="4">
    <source>
        <dbReference type="ARBA" id="ARBA00047942"/>
    </source>
</evidence>
<gene>
    <name evidence="5" type="ORF">NCTC10418_06501</name>
</gene>
<evidence type="ECO:0000313" key="6">
    <source>
        <dbReference type="Proteomes" id="UP000255460"/>
    </source>
</evidence>
<dbReference type="PANTHER" id="PTHR33841:SF1">
    <property type="entry name" value="DNA METHYLTRANSFERASE A"/>
    <property type="match status" value="1"/>
</dbReference>
<proteinExistence type="predicted"/>
<name>A0A376L2X8_ECOLX</name>
<dbReference type="GO" id="GO:0032259">
    <property type="term" value="P:methylation"/>
    <property type="evidence" value="ECO:0007669"/>
    <property type="project" value="UniProtKB-KW"/>
</dbReference>
<accession>A0A376L2X8</accession>
<dbReference type="Proteomes" id="UP000255460">
    <property type="component" value="Unassembled WGS sequence"/>
</dbReference>
<evidence type="ECO:0000256" key="3">
    <source>
        <dbReference type="ARBA" id="ARBA00022679"/>
    </source>
</evidence>
<sequence length="193" mass="22252">MSHCAYTWFNRLCAIRYMELHGYLEHGFRMLSHPETPTAFEVLDHVPEVAEALLPESKAQLVEMKLSGNQDEALYRELLLGQCHALHHAMPFLFEAVDDEAELLLPDNLTRTDSILRGLVDDIPGRRLGAGRGYRLAVSVLYFRKERCCDWQSGEERRYSCRHPSCLRRTGLCSIWYRTPLAASGCRPTRTRR</sequence>
<evidence type="ECO:0000313" key="5">
    <source>
        <dbReference type="EMBL" id="STE88787.1"/>
    </source>
</evidence>
<dbReference type="PANTHER" id="PTHR33841">
    <property type="entry name" value="DNA METHYLTRANSFERASE YEEA-RELATED"/>
    <property type="match status" value="1"/>
</dbReference>
<dbReference type="InterPro" id="IPR050953">
    <property type="entry name" value="N4_N6_ade-DNA_methylase"/>
</dbReference>